<protein>
    <submittedName>
        <fullName evidence="2">Uncharacterized protein</fullName>
    </submittedName>
</protein>
<dbReference type="Proteomes" id="UP000625711">
    <property type="component" value="Unassembled WGS sequence"/>
</dbReference>
<keyword evidence="3" id="KW-1185">Reference proteome</keyword>
<organism evidence="2 3">
    <name type="scientific">Rhynchophorus ferrugineus</name>
    <name type="common">Red palm weevil</name>
    <name type="synonym">Curculio ferrugineus</name>
    <dbReference type="NCBI Taxonomy" id="354439"/>
    <lineage>
        <taxon>Eukaryota</taxon>
        <taxon>Metazoa</taxon>
        <taxon>Ecdysozoa</taxon>
        <taxon>Arthropoda</taxon>
        <taxon>Hexapoda</taxon>
        <taxon>Insecta</taxon>
        <taxon>Pterygota</taxon>
        <taxon>Neoptera</taxon>
        <taxon>Endopterygota</taxon>
        <taxon>Coleoptera</taxon>
        <taxon>Polyphaga</taxon>
        <taxon>Cucujiformia</taxon>
        <taxon>Curculionidae</taxon>
        <taxon>Dryophthorinae</taxon>
        <taxon>Rhynchophorus</taxon>
    </lineage>
</organism>
<evidence type="ECO:0000256" key="1">
    <source>
        <dbReference type="SAM" id="MobiDB-lite"/>
    </source>
</evidence>
<comment type="caution">
    <text evidence="2">The sequence shown here is derived from an EMBL/GenBank/DDBJ whole genome shotgun (WGS) entry which is preliminary data.</text>
</comment>
<name>A0A834HN36_RHYFE</name>
<dbReference type="EMBL" id="JAACXV010020004">
    <property type="protein sequence ID" value="KAF7263692.1"/>
    <property type="molecule type" value="Genomic_DNA"/>
</dbReference>
<gene>
    <name evidence="2" type="ORF">GWI33_001351</name>
</gene>
<feature type="compositionally biased region" description="Basic and acidic residues" evidence="1">
    <location>
        <begin position="27"/>
        <end position="38"/>
    </location>
</feature>
<dbReference type="AlphaFoldDB" id="A0A834HN36"/>
<dbReference type="OrthoDB" id="6780272at2759"/>
<feature type="region of interest" description="Disordered" evidence="1">
    <location>
        <begin position="1"/>
        <end position="40"/>
    </location>
</feature>
<feature type="non-terminal residue" evidence="2">
    <location>
        <position position="1"/>
    </location>
</feature>
<feature type="compositionally biased region" description="Basic and acidic residues" evidence="1">
    <location>
        <begin position="1"/>
        <end position="10"/>
    </location>
</feature>
<feature type="compositionally biased region" description="Acidic residues" evidence="1">
    <location>
        <begin position="11"/>
        <end position="26"/>
    </location>
</feature>
<sequence length="74" mass="8662">MLKNVCIEREESTDDDDEEEDEEEDNLEKSNKTDKHIGEPNFFSTSIRLSNCFESENKYECITKINNHGVVKTF</sequence>
<proteinExistence type="predicted"/>
<evidence type="ECO:0000313" key="2">
    <source>
        <dbReference type="EMBL" id="KAF7263692.1"/>
    </source>
</evidence>
<reference evidence="2" key="1">
    <citation type="submission" date="2020-08" db="EMBL/GenBank/DDBJ databases">
        <title>Genome sequencing and assembly of the red palm weevil Rhynchophorus ferrugineus.</title>
        <authorList>
            <person name="Dias G.B."/>
            <person name="Bergman C.M."/>
            <person name="Manee M."/>
        </authorList>
    </citation>
    <scope>NUCLEOTIDE SEQUENCE</scope>
    <source>
        <strain evidence="2">AA-2017</strain>
        <tissue evidence="2">Whole larva</tissue>
    </source>
</reference>
<accession>A0A834HN36</accession>
<evidence type="ECO:0000313" key="3">
    <source>
        <dbReference type="Proteomes" id="UP000625711"/>
    </source>
</evidence>